<dbReference type="PANTHER" id="PTHR17575:SF1">
    <property type="entry name" value="UROCORTIN-3"/>
    <property type="match status" value="1"/>
</dbReference>
<reference evidence="10" key="1">
    <citation type="submission" date="2025-08" db="UniProtKB">
        <authorList>
            <consortium name="Ensembl"/>
        </authorList>
    </citation>
    <scope>IDENTIFICATION</scope>
</reference>
<dbReference type="Ensembl" id="ENSHCOT00000020311.1">
    <property type="protein sequence ID" value="ENSHCOP00000013085.1"/>
    <property type="gene ID" value="ENSHCOG00000016187.1"/>
</dbReference>
<protein>
    <recommendedName>
        <fullName evidence="9">Corticotropin-releasing factor domain-containing protein</fullName>
    </recommendedName>
</protein>
<dbReference type="PANTHER" id="PTHR17575">
    <property type="entry name" value="UROCORTIN-2 AND 3"/>
    <property type="match status" value="1"/>
</dbReference>
<evidence type="ECO:0000313" key="11">
    <source>
        <dbReference type="Proteomes" id="UP000264820"/>
    </source>
</evidence>
<dbReference type="GO" id="GO:0005179">
    <property type="term" value="F:hormone activity"/>
    <property type="evidence" value="ECO:0007669"/>
    <property type="project" value="UniProtKB-KW"/>
</dbReference>
<sequence>PSLVCFCSFAPIGAPLADSEEDARRSVLAVGVTNRGGVSNWWPPAGDRALVQRMPKRAQPASRFALSLDVPTSILSVLIDLAKNQDLRTKAAANAQLMARIGKRNENRACRGPGEAGKRQMENKHSRRHIADSVSSSDTT</sequence>
<comment type="subcellular location">
    <subcellularLocation>
        <location evidence="1">Secreted</location>
    </subcellularLocation>
</comment>
<evidence type="ECO:0000256" key="3">
    <source>
        <dbReference type="ARBA" id="ARBA00011328"/>
    </source>
</evidence>
<reference evidence="10" key="2">
    <citation type="submission" date="2025-09" db="UniProtKB">
        <authorList>
            <consortium name="Ensembl"/>
        </authorList>
    </citation>
    <scope>IDENTIFICATION</scope>
</reference>
<dbReference type="InterPro" id="IPR024270">
    <property type="entry name" value="Urocortin_II/III"/>
</dbReference>
<evidence type="ECO:0000256" key="7">
    <source>
        <dbReference type="ARBA" id="ARBA00025160"/>
    </source>
</evidence>
<comment type="function">
    <text evidence="7">Suppresses food intake, delays gastric emptying and decreases heat-induced edema. Might represent an endogenous ligand for maintaining homeostasis after stress.</text>
</comment>
<dbReference type="Pfam" id="PF00473">
    <property type="entry name" value="CRF"/>
    <property type="match status" value="1"/>
</dbReference>
<dbReference type="GO" id="GO:0007189">
    <property type="term" value="P:adenylate cyclase-activating G protein-coupled receptor signaling pathway"/>
    <property type="evidence" value="ECO:0007669"/>
    <property type="project" value="TreeGrafter"/>
</dbReference>
<comment type="subunit">
    <text evidence="3">Binds with high affinity to CRF receptors 2-alpha and 2-beta.</text>
</comment>
<feature type="region of interest" description="Disordered" evidence="8">
    <location>
        <begin position="104"/>
        <end position="140"/>
    </location>
</feature>
<evidence type="ECO:0000259" key="9">
    <source>
        <dbReference type="Pfam" id="PF00473"/>
    </source>
</evidence>
<organism evidence="10 11">
    <name type="scientific">Hippocampus comes</name>
    <name type="common">Tiger tail seahorse</name>
    <dbReference type="NCBI Taxonomy" id="109280"/>
    <lineage>
        <taxon>Eukaryota</taxon>
        <taxon>Metazoa</taxon>
        <taxon>Chordata</taxon>
        <taxon>Craniata</taxon>
        <taxon>Vertebrata</taxon>
        <taxon>Euteleostomi</taxon>
        <taxon>Actinopterygii</taxon>
        <taxon>Neopterygii</taxon>
        <taxon>Teleostei</taxon>
        <taxon>Neoteleostei</taxon>
        <taxon>Acanthomorphata</taxon>
        <taxon>Syngnathiaria</taxon>
        <taxon>Syngnathiformes</taxon>
        <taxon>Syngnathoidei</taxon>
        <taxon>Syngnathidae</taxon>
        <taxon>Hippocampus</taxon>
    </lineage>
</organism>
<dbReference type="GO" id="GO:0051431">
    <property type="term" value="F:corticotropin-releasing hormone receptor 2 binding"/>
    <property type="evidence" value="ECO:0007669"/>
    <property type="project" value="InterPro"/>
</dbReference>
<evidence type="ECO:0000256" key="2">
    <source>
        <dbReference type="ARBA" id="ARBA00009287"/>
    </source>
</evidence>
<dbReference type="InterPro" id="IPR000187">
    <property type="entry name" value="CRF"/>
</dbReference>
<evidence type="ECO:0000256" key="1">
    <source>
        <dbReference type="ARBA" id="ARBA00004613"/>
    </source>
</evidence>
<name>A0A3Q3DIH2_HIPCM</name>
<keyword evidence="4" id="KW-0964">Secreted</keyword>
<evidence type="ECO:0000256" key="4">
    <source>
        <dbReference type="ARBA" id="ARBA00022525"/>
    </source>
</evidence>
<keyword evidence="11" id="KW-1185">Reference proteome</keyword>
<dbReference type="GO" id="GO:0009755">
    <property type="term" value="P:hormone-mediated signaling pathway"/>
    <property type="evidence" value="ECO:0007669"/>
    <property type="project" value="TreeGrafter"/>
</dbReference>
<proteinExistence type="inferred from homology"/>
<feature type="domain" description="Corticotropin-releasing factor" evidence="9">
    <location>
        <begin position="65"/>
        <end position="101"/>
    </location>
</feature>
<evidence type="ECO:0000313" key="10">
    <source>
        <dbReference type="Ensembl" id="ENSHCOP00000013085.1"/>
    </source>
</evidence>
<dbReference type="GO" id="GO:0005615">
    <property type="term" value="C:extracellular space"/>
    <property type="evidence" value="ECO:0007669"/>
    <property type="project" value="InterPro"/>
</dbReference>
<dbReference type="GO" id="GO:0007586">
    <property type="term" value="P:digestion"/>
    <property type="evidence" value="ECO:0007669"/>
    <property type="project" value="InterPro"/>
</dbReference>
<dbReference type="STRING" id="109280.ENSHCOP00000013085"/>
<dbReference type="GO" id="GO:0031669">
    <property type="term" value="P:cellular response to nutrient levels"/>
    <property type="evidence" value="ECO:0007669"/>
    <property type="project" value="TreeGrafter"/>
</dbReference>
<evidence type="ECO:0000256" key="5">
    <source>
        <dbReference type="ARBA" id="ARBA00022702"/>
    </source>
</evidence>
<evidence type="ECO:0000256" key="6">
    <source>
        <dbReference type="ARBA" id="ARBA00022729"/>
    </source>
</evidence>
<accession>A0A3Q3DIH2</accession>
<dbReference type="GeneTree" id="ENSGT00940000169986"/>
<dbReference type="Proteomes" id="UP000264820">
    <property type="component" value="Unplaced"/>
</dbReference>
<keyword evidence="6" id="KW-0732">Signal</keyword>
<dbReference type="AlphaFoldDB" id="A0A3Q3DIH2"/>
<keyword evidence="5" id="KW-0372">Hormone</keyword>
<comment type="similarity">
    <text evidence="2">Belongs to the sauvagine/corticotropin-releasing factor/urotensin I family.</text>
</comment>
<evidence type="ECO:0000256" key="8">
    <source>
        <dbReference type="SAM" id="MobiDB-lite"/>
    </source>
</evidence>